<dbReference type="CDD" id="cd00093">
    <property type="entry name" value="HTH_XRE"/>
    <property type="match status" value="1"/>
</dbReference>
<evidence type="ECO:0000313" key="5">
    <source>
        <dbReference type="EMBL" id="WFD09672.1"/>
    </source>
</evidence>
<dbReference type="InterPro" id="IPR014710">
    <property type="entry name" value="RmlC-like_jellyroll"/>
</dbReference>
<evidence type="ECO:0000256" key="3">
    <source>
        <dbReference type="ARBA" id="ARBA00023163"/>
    </source>
</evidence>
<name>A0ABY8EDW1_9FIRM</name>
<dbReference type="InterPro" id="IPR050807">
    <property type="entry name" value="TransReg_Diox_bact_type"/>
</dbReference>
<accession>A0ABY8EDW1</accession>
<feature type="domain" description="HTH cro/C1-type" evidence="4">
    <location>
        <begin position="12"/>
        <end position="66"/>
    </location>
</feature>
<organism evidence="5 6">
    <name type="scientific">Tepidibacter hydrothermalis</name>
    <dbReference type="NCBI Taxonomy" id="3036126"/>
    <lineage>
        <taxon>Bacteria</taxon>
        <taxon>Bacillati</taxon>
        <taxon>Bacillota</taxon>
        <taxon>Clostridia</taxon>
        <taxon>Peptostreptococcales</taxon>
        <taxon>Peptostreptococcaceae</taxon>
        <taxon>Tepidibacter</taxon>
    </lineage>
</organism>
<dbReference type="EMBL" id="CP120733">
    <property type="protein sequence ID" value="WFD09672.1"/>
    <property type="molecule type" value="Genomic_DNA"/>
</dbReference>
<dbReference type="Pfam" id="PF01381">
    <property type="entry name" value="HTH_3"/>
    <property type="match status" value="1"/>
</dbReference>
<proteinExistence type="predicted"/>
<gene>
    <name evidence="5" type="ORF">P4S50_14940</name>
</gene>
<evidence type="ECO:0000259" key="4">
    <source>
        <dbReference type="PROSITE" id="PS50943"/>
    </source>
</evidence>
<evidence type="ECO:0000313" key="6">
    <source>
        <dbReference type="Proteomes" id="UP001222800"/>
    </source>
</evidence>
<protein>
    <submittedName>
        <fullName evidence="5">Helix-turn-helix domain-containing protein</fullName>
    </submittedName>
</protein>
<keyword evidence="3" id="KW-0804">Transcription</keyword>
<dbReference type="InterPro" id="IPR001387">
    <property type="entry name" value="Cro/C1-type_HTH"/>
</dbReference>
<dbReference type="Gene3D" id="1.10.260.40">
    <property type="entry name" value="lambda repressor-like DNA-binding domains"/>
    <property type="match status" value="1"/>
</dbReference>
<reference evidence="5 6" key="1">
    <citation type="submission" date="2023-03" db="EMBL/GenBank/DDBJ databases">
        <title>Complete genome sequence of Tepidibacter sp. SWIR-1, isolated from a deep-sea hydrothermal vent.</title>
        <authorList>
            <person name="Li X."/>
        </authorList>
    </citation>
    <scope>NUCLEOTIDE SEQUENCE [LARGE SCALE GENOMIC DNA]</scope>
    <source>
        <strain evidence="5 6">SWIR-1</strain>
    </source>
</reference>
<keyword evidence="1" id="KW-0805">Transcription regulation</keyword>
<dbReference type="CDD" id="cd02209">
    <property type="entry name" value="cupin_XRE_C"/>
    <property type="match status" value="1"/>
</dbReference>
<dbReference type="RefSeq" id="WP_277731605.1">
    <property type="nucleotide sequence ID" value="NZ_CP120733.1"/>
</dbReference>
<dbReference type="InterPro" id="IPR010982">
    <property type="entry name" value="Lambda_DNA-bd_dom_sf"/>
</dbReference>
<dbReference type="PROSITE" id="PS50943">
    <property type="entry name" value="HTH_CROC1"/>
    <property type="match status" value="1"/>
</dbReference>
<dbReference type="Gene3D" id="2.60.120.10">
    <property type="entry name" value="Jelly Rolls"/>
    <property type="match status" value="1"/>
</dbReference>
<dbReference type="InterPro" id="IPR011051">
    <property type="entry name" value="RmlC_Cupin_sf"/>
</dbReference>
<keyword evidence="6" id="KW-1185">Reference proteome</keyword>
<sequence length="187" mass="21052">MENLNILIGNNLSRMRKERSFSLDQVSQLTGVSKSMLSQIEKGQKTPTVTTLWKIASGLNISFSMLMDDKKPSVHLVSCNNLNPLIEDDGKYKTFPFLPFNEDTKFEVFKMDLEPRCVHNSNPHTQGVKEYVFVSNGCLQIEVNGITYKACSGEALVFSGDVCHTYKNDTSEVASTFVLIFYPNNHI</sequence>
<evidence type="ECO:0000256" key="2">
    <source>
        <dbReference type="ARBA" id="ARBA00023125"/>
    </source>
</evidence>
<dbReference type="SUPFAM" id="SSF51182">
    <property type="entry name" value="RmlC-like cupins"/>
    <property type="match status" value="1"/>
</dbReference>
<evidence type="ECO:0000256" key="1">
    <source>
        <dbReference type="ARBA" id="ARBA00023015"/>
    </source>
</evidence>
<dbReference type="Proteomes" id="UP001222800">
    <property type="component" value="Chromosome"/>
</dbReference>
<dbReference type="PANTHER" id="PTHR46797:SF23">
    <property type="entry name" value="HTH-TYPE TRANSCRIPTIONAL REGULATOR SUTR"/>
    <property type="match status" value="1"/>
</dbReference>
<dbReference type="SUPFAM" id="SSF47413">
    <property type="entry name" value="lambda repressor-like DNA-binding domains"/>
    <property type="match status" value="1"/>
</dbReference>
<keyword evidence="2" id="KW-0238">DNA-binding</keyword>
<dbReference type="SMART" id="SM00530">
    <property type="entry name" value="HTH_XRE"/>
    <property type="match status" value="1"/>
</dbReference>
<dbReference type="PANTHER" id="PTHR46797">
    <property type="entry name" value="HTH-TYPE TRANSCRIPTIONAL REGULATOR"/>
    <property type="match status" value="1"/>
</dbReference>